<evidence type="ECO:0000256" key="2">
    <source>
        <dbReference type="ARBA" id="ARBA00023054"/>
    </source>
</evidence>
<accession>A0ABS2YE62</accession>
<dbReference type="SUPFAM" id="SSF57997">
    <property type="entry name" value="Tropomyosin"/>
    <property type="match status" value="1"/>
</dbReference>
<dbReference type="PROSITE" id="PS50088">
    <property type="entry name" value="ANK_REPEAT"/>
    <property type="match status" value="5"/>
</dbReference>
<evidence type="ECO:0000256" key="1">
    <source>
        <dbReference type="ARBA" id="ARBA00022737"/>
    </source>
</evidence>
<dbReference type="Pfam" id="PF12796">
    <property type="entry name" value="Ank_2"/>
    <property type="match status" value="2"/>
</dbReference>
<dbReference type="InterPro" id="IPR036770">
    <property type="entry name" value="Ankyrin_rpt-contain_sf"/>
</dbReference>
<dbReference type="PANTHER" id="PTHR24129">
    <property type="entry name" value="ANKYCORBIN"/>
    <property type="match status" value="1"/>
</dbReference>
<dbReference type="SMART" id="SM00248">
    <property type="entry name" value="ANK"/>
    <property type="match status" value="5"/>
</dbReference>
<feature type="repeat" description="ANK" evidence="3">
    <location>
        <begin position="77"/>
        <end position="109"/>
    </location>
</feature>
<organism evidence="5 6">
    <name type="scientific">Polyodon spathula</name>
    <name type="common">North American paddlefish</name>
    <name type="synonym">Squalus spathula</name>
    <dbReference type="NCBI Taxonomy" id="7913"/>
    <lineage>
        <taxon>Eukaryota</taxon>
        <taxon>Metazoa</taxon>
        <taxon>Chordata</taxon>
        <taxon>Craniata</taxon>
        <taxon>Vertebrata</taxon>
        <taxon>Euteleostomi</taxon>
        <taxon>Actinopterygii</taxon>
        <taxon>Chondrostei</taxon>
        <taxon>Acipenseriformes</taxon>
        <taxon>Polyodontidae</taxon>
        <taxon>Polyodon</taxon>
    </lineage>
</organism>
<dbReference type="Gene3D" id="1.25.40.20">
    <property type="entry name" value="Ankyrin repeat-containing domain"/>
    <property type="match status" value="2"/>
</dbReference>
<feature type="coiled-coil region" evidence="4">
    <location>
        <begin position="392"/>
        <end position="616"/>
    </location>
</feature>
<evidence type="ECO:0000256" key="3">
    <source>
        <dbReference type="PROSITE-ProRule" id="PRU00023"/>
    </source>
</evidence>
<protein>
    <submittedName>
        <fullName evidence="5">UACA protein</fullName>
    </submittedName>
</protein>
<feature type="repeat" description="ANK" evidence="3">
    <location>
        <begin position="110"/>
        <end position="142"/>
    </location>
</feature>
<dbReference type="PRINTS" id="PR01415">
    <property type="entry name" value="ANKYRIN"/>
</dbReference>
<feature type="coiled-coil region" evidence="4">
    <location>
        <begin position="262"/>
        <end position="327"/>
    </location>
</feature>
<dbReference type="InterPro" id="IPR002110">
    <property type="entry name" value="Ankyrin_rpt"/>
</dbReference>
<keyword evidence="2 4" id="KW-0175">Coiled coil</keyword>
<evidence type="ECO:0000313" key="5">
    <source>
        <dbReference type="EMBL" id="MBN3284481.1"/>
    </source>
</evidence>
<gene>
    <name evidence="5" type="primary">Uaca_0</name>
    <name evidence="5" type="ORF">GTO93_0016392</name>
</gene>
<sequence>SLSKNTDWNKYDDRLLKAVERGEVDKVSATLLKKGVVPTKLNVEGQSAFHLAASRGHLDCLNIMLAHHVDVTAADATGKNALHLAARNGQSLCVQKLLQHNCPAGNVDLQGRTALHDAVIAGCSSSVKLLCDSGASVNAKDFDGRTPLVLATQMCRPKICQLLLDHGADISARDKQSKTALILGCEYSCRDAVELLLKRGADVTMMDSLGHDAYHYARLCKNSELLSMVKAAYDNANKAKEATKKGQQFHQVQSVENPYMMDQELEVENEDLKSKLRKFHQEQRVLLDKVNGLQQQLNQEKRTVEELQKEREQLKLLLTAKDKEQDESVKAVEALKIKLKNYEGDHVGQCGLKRSSIYVCIFIYLLSVIPQLQSVARPLELSMAGPAFQDENEALKKDMEVLRKRYEAAKEDQGRLQKELLAKIQECRSLSEKCETTKQDSDKQVREMEDALNDVQKRMVDSEMKVKQLQAHVLAVKDHLNNQVVDDLKEQLQDVKGKYEGASAEVGKLRNHLKLNEKALEEYKKSEERLAEDMEKVQKELSKSKREKEQATMALVDIEGQMKELEAKLASTVPGEKFDNMKNLLTDAVDEKEGQIAELREDYERALEDIAGMQKELDRRVTLEEYDRLKTSFEDQAGGLKKKLADVTAKSQMLIKEVEKNQQENQLLKKQLQDLTVNIQAQYVPLKSYEEVKKSLSSTTEELNRKLSEVTQKHDLARAEMERLQLEKDTLCENVTHLQAQYVPPEKFEMEVTSLSSQKESLKQELEELDQKYNKMEKEMDKLICQNADLKQKMETQFVSKELYKESRNSLGNALEKVSNDLSKLEKQYRDTQQEFKKVKDENITLREKLQVLEKQLHHEYVSLNDHEAMKNALNSTVSELQSKAMAAESDCQKAQEEAFRLHKEIEEQKKELDTIQEAIRSKFVPMTVVEERQRAFDATLKDLRNQLTEVQERLREAKLEGDSSKQDNEKLKVQIVSVQQSVETGYVPSAKHQEIENAYKRRTEELTSELGELARKHEDVALQKKMLEEENTKYHSGLQALQHRMQTEYVLQEQFKTMQQSLNGTIEQLKNDCEKTKVAYRHESEKVRMLQKELDVHITGSVALEEHVRMKENLEGQVADLKSFLKKEEERMTEKMELVVTLQRDLQSANRALEQIKEKEGGEILVYKSAKSALEAEVVGLNERLSSLTQKYEELCEETLCAKDKELTAKTESETQRANSLSIEREIKELKGRYDESLTTSADLQKRIQESVEQMAAKDKKITELLNDMERLKQALKLAHASNTPTKRQNQQVETLQTQIKSLQQQLA</sequence>
<feature type="coiled-coil region" evidence="4">
    <location>
        <begin position="1112"/>
        <end position="1199"/>
    </location>
</feature>
<dbReference type="PROSITE" id="PS50297">
    <property type="entry name" value="ANK_REP_REGION"/>
    <property type="match status" value="3"/>
</dbReference>
<reference evidence="5" key="1">
    <citation type="journal article" date="2021" name="Cell">
        <title>Tracing the genetic footprints of vertebrate landing in non-teleost ray-finned fishes.</title>
        <authorList>
            <person name="Bi X."/>
            <person name="Wang K."/>
            <person name="Yang L."/>
            <person name="Pan H."/>
            <person name="Jiang H."/>
            <person name="Wei Q."/>
            <person name="Fang M."/>
            <person name="Yu H."/>
            <person name="Zhu C."/>
            <person name="Cai Y."/>
            <person name="He Y."/>
            <person name="Gan X."/>
            <person name="Zeng H."/>
            <person name="Yu D."/>
            <person name="Zhu Y."/>
            <person name="Jiang H."/>
            <person name="Qiu Q."/>
            <person name="Yang H."/>
            <person name="Zhang Y.E."/>
            <person name="Wang W."/>
            <person name="Zhu M."/>
            <person name="He S."/>
            <person name="Zhang G."/>
        </authorList>
    </citation>
    <scope>NUCLEOTIDE SEQUENCE</scope>
    <source>
        <strain evidence="5">Pddl_001</strain>
    </source>
</reference>
<feature type="coiled-coil region" evidence="4">
    <location>
        <begin position="651"/>
        <end position="975"/>
    </location>
</feature>
<keyword evidence="1" id="KW-0677">Repeat</keyword>
<dbReference type="Proteomes" id="UP001166093">
    <property type="component" value="Unassembled WGS sequence"/>
</dbReference>
<evidence type="ECO:0000256" key="4">
    <source>
        <dbReference type="SAM" id="Coils"/>
    </source>
</evidence>
<feature type="repeat" description="ANK" evidence="3">
    <location>
        <begin position="44"/>
        <end position="76"/>
    </location>
</feature>
<feature type="repeat" description="ANK" evidence="3">
    <location>
        <begin position="143"/>
        <end position="175"/>
    </location>
</feature>
<dbReference type="EMBL" id="JAAWVQ010136889">
    <property type="protein sequence ID" value="MBN3284481.1"/>
    <property type="molecule type" value="Genomic_DNA"/>
</dbReference>
<dbReference type="SUPFAM" id="SSF48403">
    <property type="entry name" value="Ankyrin repeat"/>
    <property type="match status" value="1"/>
</dbReference>
<keyword evidence="3" id="KW-0040">ANK repeat</keyword>
<dbReference type="PANTHER" id="PTHR24129:SF1">
    <property type="entry name" value="UVEAL AUTOANTIGEN WITH COILED-COIL DOMAINS AND ANKYRIN REPEATS"/>
    <property type="match status" value="1"/>
</dbReference>
<evidence type="ECO:0000313" key="6">
    <source>
        <dbReference type="Proteomes" id="UP001166093"/>
    </source>
</evidence>
<name>A0ABS2YE62_POLSP</name>
<comment type="caution">
    <text evidence="5">The sequence shown here is derived from an EMBL/GenBank/DDBJ whole genome shotgun (WGS) entry which is preliminary data.</text>
</comment>
<proteinExistence type="predicted"/>
<feature type="non-terminal residue" evidence="5">
    <location>
        <position position="1"/>
    </location>
</feature>
<feature type="repeat" description="ANK" evidence="3">
    <location>
        <begin position="176"/>
        <end position="208"/>
    </location>
</feature>
<keyword evidence="6" id="KW-1185">Reference proteome</keyword>
<dbReference type="InterPro" id="IPR042420">
    <property type="entry name" value="RAI14/UACA"/>
</dbReference>
<feature type="non-terminal residue" evidence="5">
    <location>
        <position position="1309"/>
    </location>
</feature>
<feature type="coiled-coil region" evidence="4">
    <location>
        <begin position="1256"/>
        <end position="1307"/>
    </location>
</feature>